<dbReference type="EMBL" id="CP072756">
    <property type="protein sequence ID" value="QUC20745.1"/>
    <property type="molecule type" value="Genomic_DNA"/>
</dbReference>
<organism evidence="1 2">
    <name type="scientific">Ustilaginoidea virens</name>
    <name type="common">Rice false smut fungus</name>
    <name type="synonym">Villosiclava virens</name>
    <dbReference type="NCBI Taxonomy" id="1159556"/>
    <lineage>
        <taxon>Eukaryota</taxon>
        <taxon>Fungi</taxon>
        <taxon>Dikarya</taxon>
        <taxon>Ascomycota</taxon>
        <taxon>Pezizomycotina</taxon>
        <taxon>Sordariomycetes</taxon>
        <taxon>Hypocreomycetidae</taxon>
        <taxon>Hypocreales</taxon>
        <taxon>Clavicipitaceae</taxon>
        <taxon>Ustilaginoidea</taxon>
    </lineage>
</organism>
<proteinExistence type="predicted"/>
<keyword evidence="2" id="KW-1185">Reference proteome</keyword>
<protein>
    <submittedName>
        <fullName evidence="1">Uncharacterized protein</fullName>
    </submittedName>
</protein>
<dbReference type="KEGG" id="uvi:66065764"/>
<evidence type="ECO:0000313" key="2">
    <source>
        <dbReference type="Proteomes" id="UP000027002"/>
    </source>
</evidence>
<dbReference type="RefSeq" id="XP_042998418.1">
    <property type="nucleotide sequence ID" value="XM_043142484.1"/>
</dbReference>
<accession>A0A8E5HSU5</accession>
<name>A0A8E5HSU5_USTVR</name>
<reference evidence="1" key="1">
    <citation type="submission" date="2020-03" db="EMBL/GenBank/DDBJ databases">
        <title>A mixture of massive structural variations and highly conserved coding sequences in Ustilaginoidea virens genome.</title>
        <authorList>
            <person name="Zhang K."/>
            <person name="Zhao Z."/>
            <person name="Zhang Z."/>
            <person name="Li Y."/>
            <person name="Hsiang T."/>
            <person name="Sun W."/>
        </authorList>
    </citation>
    <scope>NUCLEOTIDE SEQUENCE</scope>
    <source>
        <strain evidence="1">UV-8b</strain>
    </source>
</reference>
<gene>
    <name evidence="1" type="ORF">UV8b_04986</name>
</gene>
<dbReference type="AlphaFoldDB" id="A0A8E5HSU5"/>
<dbReference type="Proteomes" id="UP000027002">
    <property type="component" value="Chromosome 4"/>
</dbReference>
<sequence length="133" mass="15120">MENRQSQTQVRDRQGNLVQALRIHPFKTGILDAGGRLVADSVSSMQGFINRRHQVFVVKVHFDHQRRMTVMVKDRIVAQSGRAIHAHCPVSEGSYGSAATPPRRRAIANPTLLRDWLEPQWQNSLSQWRKTAA</sequence>
<dbReference type="GeneID" id="66065764"/>
<evidence type="ECO:0000313" key="1">
    <source>
        <dbReference type="EMBL" id="QUC20745.1"/>
    </source>
</evidence>